<dbReference type="Proteomes" id="UP000076632">
    <property type="component" value="Unassembled WGS sequence"/>
</dbReference>
<dbReference type="OMA" id="AKDRCWF"/>
<keyword evidence="3" id="KW-1185">Reference proteome</keyword>
<evidence type="ECO:0000313" key="3">
    <source>
        <dbReference type="Proteomes" id="UP000076632"/>
    </source>
</evidence>
<dbReference type="GeneID" id="28897739"/>
<dbReference type="InParanoid" id="A0A165H196"/>
<protein>
    <recommendedName>
        <fullName evidence="1">Retrovirus-related Pol polyprotein from transposon TNT 1-94-like beta-barrel domain-containing protein</fullName>
    </recommendedName>
</protein>
<reference evidence="2 3" key="1">
    <citation type="journal article" date="2016" name="Fungal Biol.">
        <title>The genome of Xylona heveae provides a window into fungal endophytism.</title>
        <authorList>
            <person name="Gazis R."/>
            <person name="Kuo A."/>
            <person name="Riley R."/>
            <person name="LaButti K."/>
            <person name="Lipzen A."/>
            <person name="Lin J."/>
            <person name="Amirebrahimi M."/>
            <person name="Hesse C.N."/>
            <person name="Spatafora J.W."/>
            <person name="Henrissat B."/>
            <person name="Hainaut M."/>
            <person name="Grigoriev I.V."/>
            <person name="Hibbett D.S."/>
        </authorList>
    </citation>
    <scope>NUCLEOTIDE SEQUENCE [LARGE SCALE GENOMIC DNA]</scope>
    <source>
        <strain evidence="2 3">TC161</strain>
    </source>
</reference>
<name>A0A165H196_XYLHT</name>
<dbReference type="AlphaFoldDB" id="A0A165H196"/>
<dbReference type="RefSeq" id="XP_018188412.1">
    <property type="nucleotide sequence ID" value="XM_018332602.1"/>
</dbReference>
<dbReference type="PANTHER" id="PTHR40628">
    <property type="entry name" value="CHROMO DOMAIN-CONTAINING PROTEIN"/>
    <property type="match status" value="1"/>
</dbReference>
<gene>
    <name evidence="2" type="ORF">L228DRAFT_247259</name>
</gene>
<proteinExistence type="predicted"/>
<dbReference type="STRING" id="1328760.A0A165H196"/>
<dbReference type="EMBL" id="KV407458">
    <property type="protein sequence ID" value="KZF22857.1"/>
    <property type="molecule type" value="Genomic_DNA"/>
</dbReference>
<dbReference type="Pfam" id="PF22936">
    <property type="entry name" value="Pol_BBD"/>
    <property type="match status" value="1"/>
</dbReference>
<dbReference type="PANTHER" id="PTHR40628:SF1">
    <property type="entry name" value="CHROMO DOMAIN-CONTAINING PROTEIN"/>
    <property type="match status" value="1"/>
</dbReference>
<feature type="domain" description="Retrovirus-related Pol polyprotein from transposon TNT 1-94-like beta-barrel" evidence="1">
    <location>
        <begin position="12"/>
        <end position="92"/>
    </location>
</feature>
<dbReference type="InterPro" id="IPR054722">
    <property type="entry name" value="PolX-like_BBD"/>
</dbReference>
<evidence type="ECO:0000259" key="1">
    <source>
        <dbReference type="Pfam" id="PF22936"/>
    </source>
</evidence>
<organism evidence="2 3">
    <name type="scientific">Xylona heveae (strain CBS 132557 / TC161)</name>
    <dbReference type="NCBI Taxonomy" id="1328760"/>
    <lineage>
        <taxon>Eukaryota</taxon>
        <taxon>Fungi</taxon>
        <taxon>Dikarya</taxon>
        <taxon>Ascomycota</taxon>
        <taxon>Pezizomycotina</taxon>
        <taxon>Xylonomycetes</taxon>
        <taxon>Xylonales</taxon>
        <taxon>Xylonaceae</taxon>
        <taxon>Xylona</taxon>
    </lineage>
</organism>
<evidence type="ECO:0000313" key="2">
    <source>
        <dbReference type="EMBL" id="KZF22857.1"/>
    </source>
</evidence>
<accession>A0A165H196</accession>
<sequence length="233" mass="26319">MAPQGPAYDVDWVWSNNSNVHVANHRDWFTTFTEFKTQTHSLMGPGMEVQGIGDVELEVKTQDSPRGGSESSHRKLVLHDVLFAPKFICNILGGPIVHDYDVDMGHGSRSGGLKDRRTGASAGLFDHNKLLKLWLVGQPKGQSSLDPDELYWINVRWPDNERSRWLTHKKSLGEQPGVDAPPCTAAEKEWLKREFGGEFTFLHMYGLSISKEEDREEGRRIARAFMWSDAIKG</sequence>
<dbReference type="OrthoDB" id="4232400at2759"/>